<dbReference type="InterPro" id="IPR012349">
    <property type="entry name" value="Split_barrel_FMN-bd"/>
</dbReference>
<reference evidence="4" key="1">
    <citation type="submission" date="2016-02" db="EMBL/GenBank/DDBJ databases">
        <title>Draft genome sequence of Microdochium bolleyi, a fungal endophyte of beachgrass.</title>
        <authorList>
            <consortium name="DOE Joint Genome Institute"/>
            <person name="David A.S."/>
            <person name="May G."/>
            <person name="Haridas S."/>
            <person name="Lim J."/>
            <person name="Wang M."/>
            <person name="Labutti K."/>
            <person name="Lipzen A."/>
            <person name="Barry K."/>
            <person name="Grigoriev I.V."/>
        </authorList>
    </citation>
    <scope>NUCLEOTIDE SEQUENCE [LARGE SCALE GENOMIC DNA]</scope>
    <source>
        <strain evidence="4">J235TASD1</strain>
    </source>
</reference>
<dbReference type="InterPro" id="IPR038725">
    <property type="entry name" value="YdaG_split_barrel_FMN-bd"/>
</dbReference>
<name>A0A136ITS4_9PEZI</name>
<accession>A0A136ITS4</accession>
<dbReference type="STRING" id="196109.A0A136ITS4"/>
<dbReference type="Pfam" id="PF16242">
    <property type="entry name" value="Pyrid_ox_like"/>
    <property type="match status" value="1"/>
</dbReference>
<proteinExistence type="predicted"/>
<evidence type="ECO:0000313" key="3">
    <source>
        <dbReference type="EMBL" id="KXJ88278.1"/>
    </source>
</evidence>
<evidence type="ECO:0000256" key="1">
    <source>
        <dbReference type="SAM" id="MobiDB-lite"/>
    </source>
</evidence>
<dbReference type="PANTHER" id="PTHR34818">
    <property type="entry name" value="PROTEIN BLI-3"/>
    <property type="match status" value="1"/>
</dbReference>
<feature type="compositionally biased region" description="Polar residues" evidence="1">
    <location>
        <begin position="1"/>
        <end position="12"/>
    </location>
</feature>
<feature type="region of interest" description="Disordered" evidence="1">
    <location>
        <begin position="1"/>
        <end position="27"/>
    </location>
</feature>
<dbReference type="PANTHER" id="PTHR34818:SF1">
    <property type="entry name" value="PROTEIN BLI-3"/>
    <property type="match status" value="1"/>
</dbReference>
<organism evidence="3 4">
    <name type="scientific">Microdochium bolleyi</name>
    <dbReference type="NCBI Taxonomy" id="196109"/>
    <lineage>
        <taxon>Eukaryota</taxon>
        <taxon>Fungi</taxon>
        <taxon>Dikarya</taxon>
        <taxon>Ascomycota</taxon>
        <taxon>Pezizomycotina</taxon>
        <taxon>Sordariomycetes</taxon>
        <taxon>Xylariomycetidae</taxon>
        <taxon>Xylariales</taxon>
        <taxon>Microdochiaceae</taxon>
        <taxon>Microdochium</taxon>
    </lineage>
</organism>
<feature type="domain" description="General stress protein FMN-binding split barrel" evidence="2">
    <location>
        <begin position="31"/>
        <end position="184"/>
    </location>
</feature>
<dbReference type="EMBL" id="KQ964259">
    <property type="protein sequence ID" value="KXJ88278.1"/>
    <property type="molecule type" value="Genomic_DNA"/>
</dbReference>
<dbReference type="Gene3D" id="2.30.110.10">
    <property type="entry name" value="Electron Transport, Fmn-binding Protein, Chain A"/>
    <property type="match status" value="1"/>
</dbReference>
<feature type="compositionally biased region" description="Basic and acidic residues" evidence="1">
    <location>
        <begin position="15"/>
        <end position="27"/>
    </location>
</feature>
<gene>
    <name evidence="3" type="ORF">Micbo1qcDRAFT_151350</name>
</gene>
<protein>
    <submittedName>
        <fullName evidence="3">Putative BLI-3 blue-light-inducible Bli-3 protein</fullName>
    </submittedName>
</protein>
<dbReference type="AlphaFoldDB" id="A0A136ITS4"/>
<evidence type="ECO:0000313" key="4">
    <source>
        <dbReference type="Proteomes" id="UP000070501"/>
    </source>
</evidence>
<dbReference type="Proteomes" id="UP000070501">
    <property type="component" value="Unassembled WGS sequence"/>
</dbReference>
<evidence type="ECO:0000259" key="2">
    <source>
        <dbReference type="Pfam" id="PF16242"/>
    </source>
</evidence>
<keyword evidence="4" id="KW-1185">Reference proteome</keyword>
<dbReference type="InParanoid" id="A0A136ITS4"/>
<dbReference type="InterPro" id="IPR052917">
    <property type="entry name" value="Stress-Dev_Protein"/>
</dbReference>
<sequence length="205" mass="22235">MSSFSNTDTGSKTADPYKDANKDEQSPEKKITSLVKFISSSKFGMMTTRDLASGRLVSRCMAVAAKENAGIDLLFFTNTESGKTDEIKFDSHTNISFLDSNGQWASVSGTSSIETDRSLIKKHYTPTLKAWLGDLGDGKHDGSENDPRVGIIRVKTETATYSVSDATLLGFAVEVAKGAVTGQPANVAKLREISESEIQQWRSSH</sequence>
<dbReference type="OrthoDB" id="434253at2759"/>
<dbReference type="SUPFAM" id="SSF50475">
    <property type="entry name" value="FMN-binding split barrel"/>
    <property type="match status" value="1"/>
</dbReference>